<dbReference type="PANTHER" id="PTHR10527">
    <property type="entry name" value="IMPORTIN BETA"/>
    <property type="match status" value="1"/>
</dbReference>
<dbReference type="InterPro" id="IPR021133">
    <property type="entry name" value="HEAT_type_2"/>
</dbReference>
<dbReference type="SMART" id="SM00913">
    <property type="entry name" value="IBN_N"/>
    <property type="match status" value="1"/>
</dbReference>
<dbReference type="OrthoDB" id="7862313at2759"/>
<keyword evidence="5" id="KW-0677">Repeat</keyword>
<dbReference type="Pfam" id="PF03810">
    <property type="entry name" value="IBN_N"/>
    <property type="match status" value="1"/>
</dbReference>
<keyword evidence="11" id="KW-1185">Reference proteome</keyword>
<feature type="domain" description="Importin N-terminal" evidence="9">
    <location>
        <begin position="27"/>
        <end position="98"/>
    </location>
</feature>
<dbReference type="Pfam" id="PF25574">
    <property type="entry name" value="TPR_IMB1"/>
    <property type="match status" value="1"/>
</dbReference>
<evidence type="ECO:0000313" key="10">
    <source>
        <dbReference type="EMBL" id="RPD58819.1"/>
    </source>
</evidence>
<gene>
    <name evidence="10" type="ORF">L227DRAFT_576851</name>
</gene>
<dbReference type="InterPro" id="IPR040122">
    <property type="entry name" value="Importin_beta"/>
</dbReference>
<dbReference type="AlphaFoldDB" id="A0A5C2S6T5"/>
<dbReference type="EMBL" id="ML122273">
    <property type="protein sequence ID" value="RPD58819.1"/>
    <property type="molecule type" value="Genomic_DNA"/>
</dbReference>
<dbReference type="PROSITE" id="PS50077">
    <property type="entry name" value="HEAT_REPEAT"/>
    <property type="match status" value="1"/>
</dbReference>
<dbReference type="InterPro" id="IPR001494">
    <property type="entry name" value="Importin-beta_N"/>
</dbReference>
<dbReference type="Gene3D" id="1.25.10.10">
    <property type="entry name" value="Leucine-rich Repeat Variant"/>
    <property type="match status" value="1"/>
</dbReference>
<keyword evidence="7" id="KW-0539">Nucleus</keyword>
<keyword evidence="3" id="KW-0813">Transport</keyword>
<keyword evidence="4" id="KW-0963">Cytoplasm</keyword>
<proteinExistence type="predicted"/>
<dbReference type="InterPro" id="IPR011989">
    <property type="entry name" value="ARM-like"/>
</dbReference>
<accession>A0A5C2S6T5</accession>
<dbReference type="Proteomes" id="UP000313359">
    <property type="component" value="Unassembled WGS sequence"/>
</dbReference>
<protein>
    <submittedName>
        <fullName evidence="10">ARM repeat-containing protein</fullName>
    </submittedName>
</protein>
<evidence type="ECO:0000256" key="6">
    <source>
        <dbReference type="ARBA" id="ARBA00022927"/>
    </source>
</evidence>
<reference evidence="10" key="1">
    <citation type="journal article" date="2018" name="Genome Biol. Evol.">
        <title>Genomics and development of Lentinus tigrinus, a white-rot wood-decaying mushroom with dimorphic fruiting bodies.</title>
        <authorList>
            <person name="Wu B."/>
            <person name="Xu Z."/>
            <person name="Knudson A."/>
            <person name="Carlson A."/>
            <person name="Chen N."/>
            <person name="Kovaka S."/>
            <person name="LaButti K."/>
            <person name="Lipzen A."/>
            <person name="Pennachio C."/>
            <person name="Riley R."/>
            <person name="Schakwitz W."/>
            <person name="Umezawa K."/>
            <person name="Ohm R.A."/>
            <person name="Grigoriev I.V."/>
            <person name="Nagy L.G."/>
            <person name="Gibbons J."/>
            <person name="Hibbett D."/>
        </authorList>
    </citation>
    <scope>NUCLEOTIDE SEQUENCE [LARGE SCALE GENOMIC DNA]</scope>
    <source>
        <strain evidence="10">ALCF2SS1-6</strain>
    </source>
</reference>
<evidence type="ECO:0000256" key="5">
    <source>
        <dbReference type="ARBA" id="ARBA00022737"/>
    </source>
</evidence>
<dbReference type="SUPFAM" id="SSF48371">
    <property type="entry name" value="ARM repeat"/>
    <property type="match status" value="2"/>
</dbReference>
<evidence type="ECO:0000256" key="1">
    <source>
        <dbReference type="ARBA" id="ARBA00004123"/>
    </source>
</evidence>
<evidence type="ECO:0000259" key="9">
    <source>
        <dbReference type="PROSITE" id="PS50166"/>
    </source>
</evidence>
<evidence type="ECO:0000256" key="8">
    <source>
        <dbReference type="PROSITE-ProRule" id="PRU00103"/>
    </source>
</evidence>
<dbReference type="GO" id="GO:0005737">
    <property type="term" value="C:cytoplasm"/>
    <property type="evidence" value="ECO:0007669"/>
    <property type="project" value="UniProtKB-SubCell"/>
</dbReference>
<evidence type="ECO:0000256" key="3">
    <source>
        <dbReference type="ARBA" id="ARBA00022448"/>
    </source>
</evidence>
<evidence type="ECO:0000256" key="7">
    <source>
        <dbReference type="ARBA" id="ARBA00023242"/>
    </source>
</evidence>
<evidence type="ECO:0000256" key="2">
    <source>
        <dbReference type="ARBA" id="ARBA00004496"/>
    </source>
</evidence>
<dbReference type="InterPro" id="IPR058584">
    <property type="entry name" value="IMB1_TNPO1-like_TPR"/>
</dbReference>
<name>A0A5C2S6T5_9APHY</name>
<sequence length="1081" mass="119046">MDPNFVQNLHALLVQFTSNDTVQLKQATTTLNREFYKNAQCIPALASIVASSPEQAVRQLAAVELRKRISQNSGDLWLQVSQDEREQIKNKLPEIVLSESNNLVRHSTARVIAAIASIEIPLDHWPTLLPFLHQTCVSPQVAHREVGIYILYTVLESIVEGFETHLQSFFELFRGLLNDPESTEVRITTVRALGVIAQYIDSDDKANIKAFQSLLPSMMTVIGQSIESGNETGARQLFDVLETLLILEVPLLSQFIPQLAEFLLQYGANRSYDPELRTLALNALNWTVQYKKSKVQSNGLAPAILQGLMPIATEEEPEDIDDDSPSRSALRIIDCLATNLPPTQVFPALRELIQQYFSSPDPAQRRGAMLALGVSVEGCSEYMTPLMSGVWPIIEAALRDSDGTVRRAGCIAVSCLCEWLEEECAAKHAVLVPTMMQLVNDPVTQRSACTALDALLEIMHDVIDQYLNLIMERLVGLLDTAPIPVKSVVIGAIGSAAHASKEKFLPYFQPTMERFQHFLVLSQPGEEQELRGITMDAVGTFAEAVGKDAFRPFFGDMMRQAFNGIELGGARLKECSFLFFGVMARVFGDEFAPYLPQVVPALLASCKQADHGEEDRLTISDPKTAADFASGLTPSNAINVTDDTENMDDEEVNIEDLLDVSSGIYIEKEIAADTIGTIFAATKSHFLPYVEQCTLELLAQLNHFYEGIRKSATDSLLETIRTFYDLSEPAEWQPGYSNVAPLDRRVQELVDHVVPQLIDMYETEDNKKVVSSLCVGLAETINKLGPAFLEKNRADAFANIAVQVLEQKATCQQDPDQDEAEEAPEDTAEYDSILISSAGDLVAALATALGPDFASGYEKFAPLIMKYYKKNRSLSDRSSAIGTLSEIIGGLKNAITPWTQQLMDLFYTALSDDEPEVQCNAAFAAGLLIEHSEVDLSPQYLQILAALRPMFVVAPDAPSAKLNARDNAVGAVARMLVKNTAAIPLDQVLPVFLDALPLRNDYLENRPVFRAIFHLFKTQPAVLHPYLDKLLHVFAFVLDPTGPDQVGDEVRAELIGLIGLLSREAPEKVQAAGLTAFVPGQ</sequence>
<evidence type="ECO:0000256" key="4">
    <source>
        <dbReference type="ARBA" id="ARBA00022490"/>
    </source>
</evidence>
<dbReference type="PROSITE" id="PS50166">
    <property type="entry name" value="IMPORTIN_B_NT"/>
    <property type="match status" value="1"/>
</dbReference>
<dbReference type="GO" id="GO:0031267">
    <property type="term" value="F:small GTPase binding"/>
    <property type="evidence" value="ECO:0007669"/>
    <property type="project" value="InterPro"/>
</dbReference>
<dbReference type="InterPro" id="IPR057672">
    <property type="entry name" value="TPR_IPO4/5"/>
</dbReference>
<dbReference type="STRING" id="1328759.A0A5C2S6T5"/>
<dbReference type="GO" id="GO:0006606">
    <property type="term" value="P:protein import into nucleus"/>
    <property type="evidence" value="ECO:0007669"/>
    <property type="project" value="InterPro"/>
</dbReference>
<evidence type="ECO:0000313" key="11">
    <source>
        <dbReference type="Proteomes" id="UP000313359"/>
    </source>
</evidence>
<dbReference type="Pfam" id="PF25780">
    <property type="entry name" value="TPR_IPO5"/>
    <property type="match status" value="1"/>
</dbReference>
<feature type="repeat" description="HEAT" evidence="8">
    <location>
        <begin position="169"/>
        <end position="207"/>
    </location>
</feature>
<comment type="subcellular location">
    <subcellularLocation>
        <location evidence="2">Cytoplasm</location>
    </subcellularLocation>
    <subcellularLocation>
        <location evidence="1">Nucleus</location>
    </subcellularLocation>
</comment>
<organism evidence="10 11">
    <name type="scientific">Lentinus tigrinus ALCF2SS1-6</name>
    <dbReference type="NCBI Taxonomy" id="1328759"/>
    <lineage>
        <taxon>Eukaryota</taxon>
        <taxon>Fungi</taxon>
        <taxon>Dikarya</taxon>
        <taxon>Basidiomycota</taxon>
        <taxon>Agaricomycotina</taxon>
        <taxon>Agaricomycetes</taxon>
        <taxon>Polyporales</taxon>
        <taxon>Polyporaceae</taxon>
        <taxon>Lentinus</taxon>
    </lineage>
</organism>
<dbReference type="InterPro" id="IPR016024">
    <property type="entry name" value="ARM-type_fold"/>
</dbReference>
<keyword evidence="6" id="KW-0653">Protein transport</keyword>